<accession>A0A563E9W4</accession>
<keyword evidence="1" id="KW-0001">2Fe-2S</keyword>
<dbReference type="GO" id="GO:0042128">
    <property type="term" value="P:nitrate assimilation"/>
    <property type="evidence" value="ECO:0007669"/>
    <property type="project" value="UniProtKB-KW"/>
</dbReference>
<dbReference type="GO" id="GO:0051537">
    <property type="term" value="F:2 iron, 2 sulfur cluster binding"/>
    <property type="evidence" value="ECO:0007669"/>
    <property type="project" value="UniProtKB-KW"/>
</dbReference>
<keyword evidence="2" id="KW-0479">Metal-binding</keyword>
<evidence type="ECO:0000256" key="5">
    <source>
        <dbReference type="ARBA" id="ARBA00023014"/>
    </source>
</evidence>
<reference evidence="9 10" key="1">
    <citation type="submission" date="2019-05" db="EMBL/GenBank/DDBJ databases">
        <authorList>
            <person name="Lee S.D."/>
        </authorList>
    </citation>
    <scope>NUCLEOTIDE SEQUENCE [LARGE SCALE GENOMIC DNA]</scope>
    <source>
        <strain evidence="9 10">C5-26</strain>
    </source>
</reference>
<dbReference type="Proteomes" id="UP000320244">
    <property type="component" value="Unassembled WGS sequence"/>
</dbReference>
<keyword evidence="4" id="KW-0408">Iron</keyword>
<dbReference type="GO" id="GO:0016705">
    <property type="term" value="F:oxidoreductase activity, acting on paired donors, with incorporation or reduction of molecular oxygen"/>
    <property type="evidence" value="ECO:0007669"/>
    <property type="project" value="UniProtKB-ARBA"/>
</dbReference>
<dbReference type="Gene3D" id="2.102.10.10">
    <property type="entry name" value="Rieske [2Fe-2S] iron-sulphur domain"/>
    <property type="match status" value="1"/>
</dbReference>
<evidence type="ECO:0000256" key="3">
    <source>
        <dbReference type="ARBA" id="ARBA00023002"/>
    </source>
</evidence>
<dbReference type="RefSeq" id="WP_146314783.1">
    <property type="nucleotide sequence ID" value="NZ_VCQV01000001.1"/>
</dbReference>
<dbReference type="PROSITE" id="PS51300">
    <property type="entry name" value="NIRD"/>
    <property type="match status" value="1"/>
</dbReference>
<keyword evidence="3" id="KW-0560">Oxidoreductase</keyword>
<name>A0A563E9W4_9MICO</name>
<evidence type="ECO:0000256" key="1">
    <source>
        <dbReference type="ARBA" id="ARBA00022714"/>
    </source>
</evidence>
<dbReference type="GO" id="GO:0008942">
    <property type="term" value="F:nitrite reductase [NAD(P)H] activity"/>
    <property type="evidence" value="ECO:0007669"/>
    <property type="project" value="InterPro"/>
</dbReference>
<feature type="compositionally biased region" description="Basic and acidic residues" evidence="7">
    <location>
        <begin position="125"/>
        <end position="134"/>
    </location>
</feature>
<dbReference type="InterPro" id="IPR036922">
    <property type="entry name" value="Rieske_2Fe-2S_sf"/>
</dbReference>
<evidence type="ECO:0000259" key="8">
    <source>
        <dbReference type="PROSITE" id="PS51296"/>
    </source>
</evidence>
<dbReference type="GO" id="GO:0004497">
    <property type="term" value="F:monooxygenase activity"/>
    <property type="evidence" value="ECO:0007669"/>
    <property type="project" value="UniProtKB-ARBA"/>
</dbReference>
<evidence type="ECO:0000256" key="7">
    <source>
        <dbReference type="SAM" id="MobiDB-lite"/>
    </source>
</evidence>
<feature type="domain" description="Rieske" evidence="8">
    <location>
        <begin position="7"/>
        <end position="112"/>
    </location>
</feature>
<dbReference type="AlphaFoldDB" id="A0A563E9W4"/>
<keyword evidence="6" id="KW-0534">Nitrate assimilation</keyword>
<evidence type="ECO:0000256" key="2">
    <source>
        <dbReference type="ARBA" id="ARBA00022723"/>
    </source>
</evidence>
<dbReference type="InterPro" id="IPR017941">
    <property type="entry name" value="Rieske_2Fe-2S"/>
</dbReference>
<dbReference type="InterPro" id="IPR012748">
    <property type="entry name" value="Rieske-like_NirD"/>
</dbReference>
<gene>
    <name evidence="9" type="primary">nirD</name>
    <name evidence="9" type="ORF">FGL98_00995</name>
</gene>
<dbReference type="Pfam" id="PF13806">
    <property type="entry name" value="Rieske_2"/>
    <property type="match status" value="1"/>
</dbReference>
<dbReference type="NCBIfam" id="TIGR02378">
    <property type="entry name" value="nirD_assim_sml"/>
    <property type="match status" value="1"/>
</dbReference>
<keyword evidence="10" id="KW-1185">Reference proteome</keyword>
<keyword evidence="5" id="KW-0411">Iron-sulfur</keyword>
<feature type="region of interest" description="Disordered" evidence="7">
    <location>
        <begin position="113"/>
        <end position="134"/>
    </location>
</feature>
<dbReference type="GO" id="GO:0046872">
    <property type="term" value="F:metal ion binding"/>
    <property type="evidence" value="ECO:0007669"/>
    <property type="project" value="UniProtKB-KW"/>
</dbReference>
<evidence type="ECO:0000313" key="9">
    <source>
        <dbReference type="EMBL" id="TWP39001.1"/>
    </source>
</evidence>
<dbReference type="PANTHER" id="PTHR40562:SF1">
    <property type="entry name" value="NITRITE REDUCTASE (NADH) SMALL SUBUNIT"/>
    <property type="match status" value="1"/>
</dbReference>
<evidence type="ECO:0000256" key="6">
    <source>
        <dbReference type="ARBA" id="ARBA00023063"/>
    </source>
</evidence>
<reference evidence="9 10" key="2">
    <citation type="submission" date="2019-08" db="EMBL/GenBank/DDBJ databases">
        <title>Jejuicoccus antrihumi gen. nov., sp. nov., a new member of the family Dermacoccaceae isolated from a cave.</title>
        <authorList>
            <person name="Schumann P."/>
            <person name="Kim I.S."/>
        </authorList>
    </citation>
    <scope>NUCLEOTIDE SEQUENCE [LARGE SCALE GENOMIC DNA]</scope>
    <source>
        <strain evidence="9 10">C5-26</strain>
    </source>
</reference>
<dbReference type="PANTHER" id="PTHR40562">
    <property type="match status" value="1"/>
</dbReference>
<dbReference type="PROSITE" id="PS51296">
    <property type="entry name" value="RIESKE"/>
    <property type="match status" value="1"/>
</dbReference>
<protein>
    <submittedName>
        <fullName evidence="9">Nitrite reductase small subunit NirD</fullName>
    </submittedName>
</protein>
<proteinExistence type="predicted"/>
<dbReference type="OrthoDB" id="3213360at2"/>
<organism evidence="9 10">
    <name type="scientific">Leekyejoonella antrihumi</name>
    <dbReference type="NCBI Taxonomy" id="1660198"/>
    <lineage>
        <taxon>Bacteria</taxon>
        <taxon>Bacillati</taxon>
        <taxon>Actinomycetota</taxon>
        <taxon>Actinomycetes</taxon>
        <taxon>Micrococcales</taxon>
        <taxon>Dermacoccaceae</taxon>
        <taxon>Leekyejoonella</taxon>
    </lineage>
</organism>
<dbReference type="InterPro" id="IPR017881">
    <property type="entry name" value="NirD"/>
</dbReference>
<evidence type="ECO:0000313" key="10">
    <source>
        <dbReference type="Proteomes" id="UP000320244"/>
    </source>
</evidence>
<comment type="caution">
    <text evidence="9">The sequence shown here is derived from an EMBL/GenBank/DDBJ whole genome shotgun (WGS) entry which is preliminary data.</text>
</comment>
<dbReference type="EMBL" id="VCQV01000001">
    <property type="protein sequence ID" value="TWP39001.1"/>
    <property type="molecule type" value="Genomic_DNA"/>
</dbReference>
<sequence>MKGTDGWVTVCLLEQLPVERAVVALVGDIQVAVVRLTGDEVRAVGHYDPVSRSHVMARGIVGSREVGGRQLPTLTSPLLKQVYDLDSGACLDDYDLTLGCWAVRVRDGSVEIQPHAAPDVPTGSGERRSDGGAG</sequence>
<evidence type="ECO:0000256" key="4">
    <source>
        <dbReference type="ARBA" id="ARBA00023004"/>
    </source>
</evidence>
<dbReference type="SUPFAM" id="SSF50022">
    <property type="entry name" value="ISP domain"/>
    <property type="match status" value="1"/>
</dbReference>